<feature type="domain" description="Type 4 fimbrial biogenesis protein PilX N-terminal" evidence="3">
    <location>
        <begin position="9"/>
        <end position="59"/>
    </location>
</feature>
<dbReference type="Pfam" id="PF14341">
    <property type="entry name" value="PilX_N"/>
    <property type="match status" value="1"/>
</dbReference>
<keyword evidence="1" id="KW-0472">Membrane</keyword>
<dbReference type="AlphaFoldDB" id="A0A1G5SCW4"/>
<keyword evidence="5" id="KW-1185">Reference proteome</keyword>
<evidence type="ECO:0000259" key="3">
    <source>
        <dbReference type="Pfam" id="PF14341"/>
    </source>
</evidence>
<evidence type="ECO:0008006" key="6">
    <source>
        <dbReference type="Google" id="ProtNLM"/>
    </source>
</evidence>
<dbReference type="EMBL" id="FMWO01000030">
    <property type="protein sequence ID" value="SCZ84670.1"/>
    <property type="molecule type" value="Genomic_DNA"/>
</dbReference>
<dbReference type="InterPro" id="IPR025746">
    <property type="entry name" value="PilX_N_dom"/>
</dbReference>
<dbReference type="Proteomes" id="UP000198729">
    <property type="component" value="Unassembled WGS sequence"/>
</dbReference>
<reference evidence="4 5" key="1">
    <citation type="submission" date="2016-10" db="EMBL/GenBank/DDBJ databases">
        <authorList>
            <person name="de Groot N.N."/>
        </authorList>
    </citation>
    <scope>NUCLEOTIDE SEQUENCE [LARGE SCALE GENOMIC DNA]</scope>
    <source>
        <strain evidence="4">1</strain>
    </source>
</reference>
<feature type="domain" description="PilX/PilW C-terminal" evidence="2">
    <location>
        <begin position="87"/>
        <end position="170"/>
    </location>
</feature>
<accession>A0A1G5SCW4</accession>
<feature type="transmembrane region" description="Helical" evidence="1">
    <location>
        <begin position="12"/>
        <end position="31"/>
    </location>
</feature>
<evidence type="ECO:0000256" key="1">
    <source>
        <dbReference type="SAM" id="Phobius"/>
    </source>
</evidence>
<evidence type="ECO:0000313" key="4">
    <source>
        <dbReference type="EMBL" id="SCZ84670.1"/>
    </source>
</evidence>
<proteinExistence type="predicted"/>
<keyword evidence="1" id="KW-0812">Transmembrane</keyword>
<evidence type="ECO:0000313" key="5">
    <source>
        <dbReference type="Proteomes" id="UP000198729"/>
    </source>
</evidence>
<dbReference type="Pfam" id="PF13681">
    <property type="entry name" value="PilX"/>
    <property type="match status" value="1"/>
</dbReference>
<gene>
    <name evidence="4" type="ORF">NSMM_240054</name>
</gene>
<dbReference type="OrthoDB" id="5405962at2"/>
<dbReference type="STRING" id="51642.NSMM_240054"/>
<keyword evidence="1" id="KW-1133">Transmembrane helix</keyword>
<dbReference type="InterPro" id="IPR025205">
    <property type="entry name" value="PilX/PilW_C"/>
</dbReference>
<protein>
    <recommendedName>
        <fullName evidence="6">Type IV pilus assembly protein PilX</fullName>
    </recommendedName>
</protein>
<sequence>MLKPVKQQRGVVLVTGLIFMVILTLLGTTALQGTLLEEKMAGNLRDETQALQAAEAALRSGEIFLEQVTIPVFAGSDGLYHYASSDTAAPDPKIWSGWESLGRVANASMDGVASQPRYIIEQLPSVPPQGNQGSAQQSGTFPDDEMFRIIARGVGGTASAVVILQSIYRR</sequence>
<evidence type="ECO:0000259" key="2">
    <source>
        <dbReference type="Pfam" id="PF13681"/>
    </source>
</evidence>
<dbReference type="RefSeq" id="WP_090284326.1">
    <property type="nucleotide sequence ID" value="NZ_FMWO01000030.1"/>
</dbReference>
<name>A0A1G5SCW4_9PROT</name>
<organism evidence="4 5">
    <name type="scientific">Nitrosomonas mobilis</name>
    <dbReference type="NCBI Taxonomy" id="51642"/>
    <lineage>
        <taxon>Bacteria</taxon>
        <taxon>Pseudomonadati</taxon>
        <taxon>Pseudomonadota</taxon>
        <taxon>Betaproteobacteria</taxon>
        <taxon>Nitrosomonadales</taxon>
        <taxon>Nitrosomonadaceae</taxon>
        <taxon>Nitrosomonas</taxon>
    </lineage>
</organism>